<dbReference type="AlphaFoldDB" id="A0A814JXR9"/>
<dbReference type="Gene3D" id="3.40.30.10">
    <property type="entry name" value="Glutaredoxin"/>
    <property type="match status" value="1"/>
</dbReference>
<organism evidence="2 3">
    <name type="scientific">Brachionus calyciflorus</name>
    <dbReference type="NCBI Taxonomy" id="104777"/>
    <lineage>
        <taxon>Eukaryota</taxon>
        <taxon>Metazoa</taxon>
        <taxon>Spiralia</taxon>
        <taxon>Gnathifera</taxon>
        <taxon>Rotifera</taxon>
        <taxon>Eurotatoria</taxon>
        <taxon>Monogononta</taxon>
        <taxon>Pseudotrocha</taxon>
        <taxon>Ploima</taxon>
        <taxon>Brachionidae</taxon>
        <taxon>Brachionus</taxon>
    </lineage>
</organism>
<sequence length="109" mass="12997">MSIFKQCLFYDGLRKTIIEIDDIIEDNYLNSTCNDFYVMFYFTATWVPNGTSEILNHKIQSIYHERKNSLNNFELIFVSSDKSLSEYRSFLKNNAFIRYSLDFSDQDLK</sequence>
<protein>
    <recommendedName>
        <fullName evidence="1">Thioredoxin-like fold domain-containing protein</fullName>
    </recommendedName>
</protein>
<gene>
    <name evidence="2" type="ORF">OXX778_LOCUS18491</name>
</gene>
<dbReference type="Proteomes" id="UP000663879">
    <property type="component" value="Unassembled WGS sequence"/>
</dbReference>
<evidence type="ECO:0000313" key="3">
    <source>
        <dbReference type="Proteomes" id="UP000663879"/>
    </source>
</evidence>
<dbReference type="InterPro" id="IPR012336">
    <property type="entry name" value="Thioredoxin-like_fold"/>
</dbReference>
<accession>A0A814JXR9</accession>
<dbReference type="EMBL" id="CAJNOC010005153">
    <property type="protein sequence ID" value="CAF1043979.1"/>
    <property type="molecule type" value="Genomic_DNA"/>
</dbReference>
<reference evidence="2" key="1">
    <citation type="submission" date="2021-02" db="EMBL/GenBank/DDBJ databases">
        <authorList>
            <person name="Nowell W R."/>
        </authorList>
    </citation>
    <scope>NUCLEOTIDE SEQUENCE</scope>
    <source>
        <strain evidence="2">Ploen Becks lab</strain>
    </source>
</reference>
<keyword evidence="3" id="KW-1185">Reference proteome</keyword>
<dbReference type="Pfam" id="PF13905">
    <property type="entry name" value="Thioredoxin_8"/>
    <property type="match status" value="1"/>
</dbReference>
<proteinExistence type="predicted"/>
<comment type="caution">
    <text evidence="2">The sequence shown here is derived from an EMBL/GenBank/DDBJ whole genome shotgun (WGS) entry which is preliminary data.</text>
</comment>
<dbReference type="OrthoDB" id="409136at2759"/>
<feature type="domain" description="Thioredoxin-like fold" evidence="1">
    <location>
        <begin position="37"/>
        <end position="102"/>
    </location>
</feature>
<name>A0A814JXR9_9BILA</name>
<evidence type="ECO:0000259" key="1">
    <source>
        <dbReference type="Pfam" id="PF13905"/>
    </source>
</evidence>
<feature type="non-terminal residue" evidence="2">
    <location>
        <position position="109"/>
    </location>
</feature>
<evidence type="ECO:0000313" key="2">
    <source>
        <dbReference type="EMBL" id="CAF1043979.1"/>
    </source>
</evidence>